<dbReference type="PROSITE" id="PS50850">
    <property type="entry name" value="MFS"/>
    <property type="match status" value="1"/>
</dbReference>
<evidence type="ECO:0000256" key="2">
    <source>
        <dbReference type="ARBA" id="ARBA00022448"/>
    </source>
</evidence>
<dbReference type="Gene3D" id="1.20.1250.20">
    <property type="entry name" value="MFS general substrate transporter like domains"/>
    <property type="match status" value="2"/>
</dbReference>
<keyword evidence="5" id="KW-1133">Transmembrane helix</keyword>
<dbReference type="PANTHER" id="PTHR42718">
    <property type="entry name" value="MAJOR FACILITATOR SUPERFAMILY MULTIDRUG TRANSPORTER MFSC"/>
    <property type="match status" value="1"/>
</dbReference>
<keyword evidence="6" id="KW-0472">Membrane</keyword>
<feature type="domain" description="Major facilitator superfamily (MFS) profile" evidence="7">
    <location>
        <begin position="16"/>
        <end position="489"/>
    </location>
</feature>
<evidence type="ECO:0000256" key="6">
    <source>
        <dbReference type="ARBA" id="ARBA00023136"/>
    </source>
</evidence>
<protein>
    <submittedName>
        <fullName evidence="8">Major facilitator superfamily protein</fullName>
    </submittedName>
</protein>
<reference evidence="8 9" key="1">
    <citation type="submission" date="2018-12" db="EMBL/GenBank/DDBJ databases">
        <authorList>
            <consortium name="Pathogen Informatics"/>
        </authorList>
    </citation>
    <scope>NUCLEOTIDE SEQUENCE [LARGE SCALE GENOMIC DNA]</scope>
    <source>
        <strain evidence="8 9">NCTC6180</strain>
    </source>
</reference>
<evidence type="ECO:0000259" key="7">
    <source>
        <dbReference type="PROSITE" id="PS50850"/>
    </source>
</evidence>
<keyword evidence="3" id="KW-1003">Cell membrane</keyword>
<dbReference type="GO" id="GO:0022857">
    <property type="term" value="F:transmembrane transporter activity"/>
    <property type="evidence" value="ECO:0007669"/>
    <property type="project" value="InterPro"/>
</dbReference>
<dbReference type="AlphaFoldDB" id="A0A2X3V2H4"/>
<name>A0A2X3V2H4_STRSZ</name>
<dbReference type="SUPFAM" id="SSF103473">
    <property type="entry name" value="MFS general substrate transporter"/>
    <property type="match status" value="1"/>
</dbReference>
<evidence type="ECO:0000256" key="3">
    <source>
        <dbReference type="ARBA" id="ARBA00022475"/>
    </source>
</evidence>
<dbReference type="InterPro" id="IPR036259">
    <property type="entry name" value="MFS_trans_sf"/>
</dbReference>
<sequence length="492" mass="53405">METYDIHGKPYHRTLMIILLLVGTFAGVLNQTSLGTAIPTLMANFKVPLSTTQQATTWFLLANGIMIPVSAFLATRFSTKRLYMTAYAILVGGLLLAALAPTAHWGVFLAARIVQACAVGITMPLMQVVMINVFPAEQRGAAMGINGLVVGLAPAVGPTLSGWILKKDFSVLGIYLGWRAIFILPLVILLLVLSLSPFMLRDVIPQQAVKLDSISLGLSILGLGAFLWGFTNVAAYGWLDMVYVILPILVGIGGIYLFSKRQLQLEKPFLDIRVFRNKQFTLTTIAIALTMMAMIGVEMMLPLYLQNVRGLSPLNSGMVLLPGALIMGLISPVSGRIYDKIGARYLALLGFTILAAATLPFVFLNETTSRFLITVLYAIRMFGISMILMPLTASAMNALPSHESAHGTAANNTVRQISSSIVVAVLSSVTQNIISSKQPPKMLLSIHPEQYAQQLLEANLNGFHASFFLGFMFAVVGFIVVLFLHKGKVIEK</sequence>
<comment type="subcellular location">
    <subcellularLocation>
        <location evidence="1">Cell membrane</location>
        <topology evidence="1">Multi-pass membrane protein</topology>
    </subcellularLocation>
</comment>
<gene>
    <name evidence="8" type="primary">emrB</name>
    <name evidence="8" type="ORF">NCTC6180_00433</name>
</gene>
<dbReference type="InterPro" id="IPR011701">
    <property type="entry name" value="MFS"/>
</dbReference>
<dbReference type="PANTHER" id="PTHR42718:SF24">
    <property type="entry name" value="MAJOR FACILITATOR SUPERFAMILY (MFS) PROFILE DOMAIN-CONTAINING PROTEIN"/>
    <property type="match status" value="1"/>
</dbReference>
<dbReference type="EMBL" id="LR134317">
    <property type="protein sequence ID" value="VEF05637.1"/>
    <property type="molecule type" value="Genomic_DNA"/>
</dbReference>
<dbReference type="InterPro" id="IPR020846">
    <property type="entry name" value="MFS_dom"/>
</dbReference>
<evidence type="ECO:0000313" key="9">
    <source>
        <dbReference type="Proteomes" id="UP000269903"/>
    </source>
</evidence>
<evidence type="ECO:0000313" key="8">
    <source>
        <dbReference type="EMBL" id="VEF05637.1"/>
    </source>
</evidence>
<dbReference type="RefSeq" id="WP_043053257.1">
    <property type="nucleotide sequence ID" value="NZ_JAHLGV010000003.1"/>
</dbReference>
<dbReference type="PRINTS" id="PR01036">
    <property type="entry name" value="TCRTETB"/>
</dbReference>
<dbReference type="Proteomes" id="UP000269903">
    <property type="component" value="Chromosome"/>
</dbReference>
<dbReference type="STRING" id="1051072.SeseC_01730"/>
<dbReference type="GO" id="GO:0005886">
    <property type="term" value="C:plasma membrane"/>
    <property type="evidence" value="ECO:0007669"/>
    <property type="project" value="UniProtKB-SubCell"/>
</dbReference>
<evidence type="ECO:0000256" key="1">
    <source>
        <dbReference type="ARBA" id="ARBA00004651"/>
    </source>
</evidence>
<dbReference type="CDD" id="cd17503">
    <property type="entry name" value="MFS_LmrB_MDR_like"/>
    <property type="match status" value="1"/>
</dbReference>
<dbReference type="Pfam" id="PF07690">
    <property type="entry name" value="MFS_1"/>
    <property type="match status" value="1"/>
</dbReference>
<organism evidence="8 9">
    <name type="scientific">Streptococcus equi subsp. zooepidemicus</name>
    <dbReference type="NCBI Taxonomy" id="40041"/>
    <lineage>
        <taxon>Bacteria</taxon>
        <taxon>Bacillati</taxon>
        <taxon>Bacillota</taxon>
        <taxon>Bacilli</taxon>
        <taxon>Lactobacillales</taxon>
        <taxon>Streptococcaceae</taxon>
        <taxon>Streptococcus</taxon>
    </lineage>
</organism>
<evidence type="ECO:0000256" key="5">
    <source>
        <dbReference type="ARBA" id="ARBA00022989"/>
    </source>
</evidence>
<evidence type="ECO:0000256" key="4">
    <source>
        <dbReference type="ARBA" id="ARBA00022692"/>
    </source>
</evidence>
<keyword evidence="4" id="KW-0812">Transmembrane</keyword>
<keyword evidence="2" id="KW-0813">Transport</keyword>
<dbReference type="InterPro" id="IPR004638">
    <property type="entry name" value="EmrB-like"/>
</dbReference>
<accession>A0A2X3V2H4</accession>
<dbReference type="NCBIfam" id="TIGR00711">
    <property type="entry name" value="efflux_EmrB"/>
    <property type="match status" value="1"/>
</dbReference>
<proteinExistence type="predicted"/>